<feature type="region of interest" description="Disordered" evidence="1">
    <location>
        <begin position="33"/>
        <end position="53"/>
    </location>
</feature>
<keyword evidence="2" id="KW-0732">Signal</keyword>
<protein>
    <submittedName>
        <fullName evidence="3">Copper-binding protein</fullName>
    </submittedName>
</protein>
<evidence type="ECO:0000256" key="1">
    <source>
        <dbReference type="SAM" id="MobiDB-lite"/>
    </source>
</evidence>
<feature type="signal peptide" evidence="2">
    <location>
        <begin position="1"/>
        <end position="27"/>
    </location>
</feature>
<dbReference type="SUPFAM" id="SSF49503">
    <property type="entry name" value="Cupredoxins"/>
    <property type="match status" value="1"/>
</dbReference>
<reference evidence="3" key="1">
    <citation type="submission" date="2024-08" db="EMBL/GenBank/DDBJ databases">
        <authorList>
            <person name="Yu S.T."/>
        </authorList>
    </citation>
    <scope>NUCLEOTIDE SEQUENCE</scope>
    <source>
        <strain evidence="3">R33</strain>
    </source>
</reference>
<evidence type="ECO:0000256" key="2">
    <source>
        <dbReference type="SAM" id="SignalP"/>
    </source>
</evidence>
<organism evidence="3">
    <name type="scientific">Streptomyces sp. R33</name>
    <dbReference type="NCBI Taxonomy" id="3238629"/>
    <lineage>
        <taxon>Bacteria</taxon>
        <taxon>Bacillati</taxon>
        <taxon>Actinomycetota</taxon>
        <taxon>Actinomycetes</taxon>
        <taxon>Kitasatosporales</taxon>
        <taxon>Streptomycetaceae</taxon>
        <taxon>Streptomyces</taxon>
    </lineage>
</organism>
<accession>A0AB39Y5F1</accession>
<sequence>MTRTRTTRTARVGLGLAAGALAGLSAACGGGAGGAGNGPAAPAAPPPPAPAATQVTADLSDFHIALSQKTFKAGAYSFTVKNTGHHEHALEVEGPGGEKSSPTLAPGESGTFDITLEDGTYELYCPVDGHKDLGMKTEITVGGAVNGY</sequence>
<feature type="chain" id="PRO_5044218708" evidence="2">
    <location>
        <begin position="28"/>
        <end position="148"/>
    </location>
</feature>
<name>A0AB39Y5F1_9ACTN</name>
<dbReference type="RefSeq" id="WP_136225274.1">
    <property type="nucleotide sequence ID" value="NZ_CP165727.1"/>
</dbReference>
<feature type="region of interest" description="Disordered" evidence="1">
    <location>
        <begin position="87"/>
        <end position="106"/>
    </location>
</feature>
<evidence type="ECO:0000313" key="3">
    <source>
        <dbReference type="EMBL" id="XDV64272.1"/>
    </source>
</evidence>
<proteinExistence type="predicted"/>
<dbReference type="Gene3D" id="2.60.40.420">
    <property type="entry name" value="Cupredoxins - blue copper proteins"/>
    <property type="match status" value="1"/>
</dbReference>
<gene>
    <name evidence="3" type="ORF">AB5J51_15690</name>
</gene>
<dbReference type="InterPro" id="IPR008972">
    <property type="entry name" value="Cupredoxin"/>
</dbReference>
<dbReference type="PROSITE" id="PS51257">
    <property type="entry name" value="PROKAR_LIPOPROTEIN"/>
    <property type="match status" value="1"/>
</dbReference>
<dbReference type="AlphaFoldDB" id="A0AB39Y5F1"/>
<dbReference type="EMBL" id="CP165727">
    <property type="protein sequence ID" value="XDV64272.1"/>
    <property type="molecule type" value="Genomic_DNA"/>
</dbReference>